<dbReference type="EMBL" id="FWXJ01000008">
    <property type="protein sequence ID" value="SMC57518.1"/>
    <property type="molecule type" value="Genomic_DNA"/>
</dbReference>
<dbReference type="GO" id="GO:0016740">
    <property type="term" value="F:transferase activity"/>
    <property type="evidence" value="ECO:0007669"/>
    <property type="project" value="UniProtKB-KW"/>
</dbReference>
<gene>
    <name evidence="1" type="ORF">SAMN06296008_10855</name>
</gene>
<proteinExistence type="predicted"/>
<evidence type="ECO:0000313" key="2">
    <source>
        <dbReference type="Proteomes" id="UP000192708"/>
    </source>
</evidence>
<protein>
    <submittedName>
        <fullName evidence="1">Nucleotidyl transferase AbiEii toxin, Type IV TA system</fullName>
    </submittedName>
</protein>
<reference evidence="1 2" key="1">
    <citation type="submission" date="2017-04" db="EMBL/GenBank/DDBJ databases">
        <authorList>
            <person name="Afonso C.L."/>
            <person name="Miller P.J."/>
            <person name="Scott M.A."/>
            <person name="Spackman E."/>
            <person name="Goraichik I."/>
            <person name="Dimitrov K.M."/>
            <person name="Suarez D.L."/>
            <person name="Swayne D.E."/>
        </authorList>
    </citation>
    <scope>NUCLEOTIDE SEQUENCE [LARGE SCALE GENOMIC DNA]</scope>
    <source>
        <strain evidence="1 2">VK13</strain>
    </source>
</reference>
<keyword evidence="1" id="KW-0808">Transferase</keyword>
<name>A0A1W2AB86_9BURK</name>
<dbReference type="Proteomes" id="UP000192708">
    <property type="component" value="Unassembled WGS sequence"/>
</dbReference>
<dbReference type="Pfam" id="PF08843">
    <property type="entry name" value="AbiEii"/>
    <property type="match status" value="1"/>
</dbReference>
<sequence>MYEAGDSNAYVVFTASYLSHFDVSESMRATLKLELNATELSLPSVRLQIGLLFDQLLGIEDGNRTQMLCVNIQEALVEKLISFPRRLAMHLNDPKRFELDKALVRHLFDVSQILKLYGGSTDLALLTSIMARTMESDAYDFASQYPVFLENPIKEITNAIRVAKSVRTYQQMYDDFVRVMVYGTDVPTFEDAINNFEALLMATIPPIETNYRH</sequence>
<dbReference type="InterPro" id="IPR014942">
    <property type="entry name" value="AbiEii"/>
</dbReference>
<organism evidence="1 2">
    <name type="scientific">Polynucleobacter kasalickyi</name>
    <dbReference type="NCBI Taxonomy" id="1938817"/>
    <lineage>
        <taxon>Bacteria</taxon>
        <taxon>Pseudomonadati</taxon>
        <taxon>Pseudomonadota</taxon>
        <taxon>Betaproteobacteria</taxon>
        <taxon>Burkholderiales</taxon>
        <taxon>Burkholderiaceae</taxon>
        <taxon>Polynucleobacter</taxon>
    </lineage>
</organism>
<evidence type="ECO:0000313" key="1">
    <source>
        <dbReference type="EMBL" id="SMC57518.1"/>
    </source>
</evidence>
<dbReference type="STRING" id="1938817.SAMN06296008_10855"/>
<keyword evidence="2" id="KW-1185">Reference proteome</keyword>
<accession>A0A1W2AB86</accession>
<dbReference type="AlphaFoldDB" id="A0A1W2AB86"/>